<dbReference type="GO" id="GO:0016831">
    <property type="term" value="F:carboxy-lyase activity"/>
    <property type="evidence" value="ECO:0007669"/>
    <property type="project" value="UniProtKB-KW"/>
</dbReference>
<dbReference type="InterPro" id="IPR015421">
    <property type="entry name" value="PyrdxlP-dep_Trfase_major"/>
</dbReference>
<evidence type="ECO:0000259" key="7">
    <source>
        <dbReference type="Pfam" id="PF03711"/>
    </source>
</evidence>
<evidence type="ECO:0008006" key="10">
    <source>
        <dbReference type="Google" id="ProtNLM"/>
    </source>
</evidence>
<keyword evidence="3" id="KW-0210">Decarboxylase</keyword>
<dbReference type="Pfam" id="PF03711">
    <property type="entry name" value="OKR_DC_1_C"/>
    <property type="match status" value="1"/>
</dbReference>
<accession>A0ABD3RKN4</accession>
<evidence type="ECO:0000256" key="3">
    <source>
        <dbReference type="ARBA" id="ARBA00022793"/>
    </source>
</evidence>
<dbReference type="InterPro" id="IPR015424">
    <property type="entry name" value="PyrdxlP-dep_Trfase"/>
</dbReference>
<dbReference type="AlphaFoldDB" id="A0ABD3RKN4"/>
<gene>
    <name evidence="8" type="ORF">ACJIZ3_013599</name>
</gene>
<dbReference type="Gene3D" id="3.90.100.10">
    <property type="entry name" value="Orn/Lys/Arg decarboxylase, C-terminal domain"/>
    <property type="match status" value="1"/>
</dbReference>
<evidence type="ECO:0000259" key="6">
    <source>
        <dbReference type="Pfam" id="PF01276"/>
    </source>
</evidence>
<dbReference type="InterPro" id="IPR052357">
    <property type="entry name" value="Orn_Lys_Arg_decarboxylase-I"/>
</dbReference>
<reference evidence="8 9" key="1">
    <citation type="submission" date="2024-12" db="EMBL/GenBank/DDBJ databases">
        <title>The unique morphological basis and parallel evolutionary history of personate flowers in Penstemon.</title>
        <authorList>
            <person name="Depatie T.H."/>
            <person name="Wessinger C.A."/>
        </authorList>
    </citation>
    <scope>NUCLEOTIDE SEQUENCE [LARGE SCALE GENOMIC DNA]</scope>
    <source>
        <strain evidence="8">WTNN_2</strain>
        <tissue evidence="8">Leaf</tissue>
    </source>
</reference>
<dbReference type="PANTHER" id="PTHR43277:SF5">
    <property type="entry name" value="ARGININE DECARBOXYLASE-LIKE ISOFORM X1"/>
    <property type="match status" value="1"/>
</dbReference>
<keyword evidence="5" id="KW-0456">Lyase</keyword>
<dbReference type="SUPFAM" id="SSF55904">
    <property type="entry name" value="Ornithine decarboxylase C-terminal domain"/>
    <property type="match status" value="1"/>
</dbReference>
<comment type="caution">
    <text evidence="8">The sequence shown here is derived from an EMBL/GenBank/DDBJ whole genome shotgun (WGS) entry which is preliminary data.</text>
</comment>
<keyword evidence="9" id="KW-1185">Reference proteome</keyword>
<evidence type="ECO:0000256" key="5">
    <source>
        <dbReference type="ARBA" id="ARBA00023239"/>
    </source>
</evidence>
<name>A0ABD3RKN4_9LAMI</name>
<evidence type="ECO:0000313" key="8">
    <source>
        <dbReference type="EMBL" id="KAL3812331.1"/>
    </source>
</evidence>
<comment type="similarity">
    <text evidence="2">Belongs to the Orn/Lys/Arg decarboxylase class-I family.</text>
</comment>
<comment type="cofactor">
    <cofactor evidence="1">
        <name>pyridoxal 5'-phosphate</name>
        <dbReference type="ChEBI" id="CHEBI:597326"/>
    </cofactor>
</comment>
<dbReference type="InterPro" id="IPR036633">
    <property type="entry name" value="Prn/Lys/Arg_de-COase_C_sf"/>
</dbReference>
<dbReference type="Proteomes" id="UP001634393">
    <property type="component" value="Unassembled WGS sequence"/>
</dbReference>
<dbReference type="SUPFAM" id="SSF53383">
    <property type="entry name" value="PLP-dependent transferases"/>
    <property type="match status" value="1"/>
</dbReference>
<dbReference type="Pfam" id="PF01276">
    <property type="entry name" value="OKR_DC_1"/>
    <property type="match status" value="1"/>
</dbReference>
<evidence type="ECO:0000256" key="1">
    <source>
        <dbReference type="ARBA" id="ARBA00001933"/>
    </source>
</evidence>
<protein>
    <recommendedName>
        <fullName evidence="10">Arginine decarboxylase</fullName>
    </recommendedName>
</protein>
<keyword evidence="4" id="KW-0663">Pyridoxal phosphate</keyword>
<evidence type="ECO:0000256" key="2">
    <source>
        <dbReference type="ARBA" id="ARBA00010671"/>
    </source>
</evidence>
<evidence type="ECO:0000313" key="9">
    <source>
        <dbReference type="Proteomes" id="UP001634393"/>
    </source>
</evidence>
<feature type="domain" description="Orn/Lys/Arg decarboxylase C-terminal" evidence="7">
    <location>
        <begin position="446"/>
        <end position="504"/>
    </location>
</feature>
<organism evidence="8 9">
    <name type="scientific">Penstemon smallii</name>
    <dbReference type="NCBI Taxonomy" id="265156"/>
    <lineage>
        <taxon>Eukaryota</taxon>
        <taxon>Viridiplantae</taxon>
        <taxon>Streptophyta</taxon>
        <taxon>Embryophyta</taxon>
        <taxon>Tracheophyta</taxon>
        <taxon>Spermatophyta</taxon>
        <taxon>Magnoliopsida</taxon>
        <taxon>eudicotyledons</taxon>
        <taxon>Gunneridae</taxon>
        <taxon>Pentapetalae</taxon>
        <taxon>asterids</taxon>
        <taxon>lamiids</taxon>
        <taxon>Lamiales</taxon>
        <taxon>Plantaginaceae</taxon>
        <taxon>Cheloneae</taxon>
        <taxon>Penstemon</taxon>
    </lineage>
</organism>
<dbReference type="InterPro" id="IPR008286">
    <property type="entry name" value="Prn/Lys/Arg_de-COase_C"/>
</dbReference>
<dbReference type="EMBL" id="JBJXBP010000008">
    <property type="protein sequence ID" value="KAL3812331.1"/>
    <property type="molecule type" value="Genomic_DNA"/>
</dbReference>
<feature type="domain" description="Orn/Lys/Arg decarboxylases family 1 pyridoxal-P attachment site" evidence="6">
    <location>
        <begin position="40"/>
        <end position="348"/>
    </location>
</feature>
<sequence>MANTNENRNNFIVSEDIPKITQTISTNSNSNDDDDDDDVPPLIRALKATEERKAFHFHFPGHIRGKAAPTSMTELIGTNPFVHDVTELSDLDNFFCPKGPLLEAKKEAAELFGAKESWFLVGGTSCGVQASIMATCSPGETIILQRNAHVSATAGVIFSGAVPRYIFPQYNCDWDIAAGVTPLQVETAIKDCSFECRKIGAVFVTSPTYNGICTNLTEISKICHSNNTPLIVDEAHGAHFKFHPKMPKTALNQGADIVIQSTHKVLFSLSQSSMLHISNSKMVDRERLHKCLHILQTTSPSWLLLASLDATRHRLSTNPHTLFIESVKFADEAKMLINKIPGISILDPSTFPDFPAIMDPLRITVGVWGLGISGFQANRVLDNDLGIISELVSTKSLTLAFSQGTTSEHVHRLVSGFEELSTMFYARNCEKEKVNYTIDGNAIFDNLEMSLNPREAFFARKTKLKLEECIGEACGESICPYPPGIPVLVPGEVITNSVLGYLKKIISQGGFVIGAADPLLSTIVVCKKS</sequence>
<proteinExistence type="inferred from homology"/>
<evidence type="ECO:0000256" key="4">
    <source>
        <dbReference type="ARBA" id="ARBA00022898"/>
    </source>
</evidence>
<dbReference type="PANTHER" id="PTHR43277">
    <property type="entry name" value="ARGININE DECARBOXYLASE"/>
    <property type="match status" value="1"/>
</dbReference>
<dbReference type="InterPro" id="IPR000310">
    <property type="entry name" value="Orn/Lys/Arg_deCO2ase_major_dom"/>
</dbReference>
<dbReference type="Gene3D" id="3.40.640.10">
    <property type="entry name" value="Type I PLP-dependent aspartate aminotransferase-like (Major domain)"/>
    <property type="match status" value="1"/>
</dbReference>